<comment type="caution">
    <text evidence="2">The sequence shown here is derived from an EMBL/GenBank/DDBJ whole genome shotgun (WGS) entry which is preliminary data.</text>
</comment>
<accession>A0A8K0X1A8</accession>
<protein>
    <submittedName>
        <fullName evidence="2">Uncharacterized protein</fullName>
    </submittedName>
</protein>
<dbReference type="AlphaFoldDB" id="A0A8K0X1A8"/>
<evidence type="ECO:0000313" key="3">
    <source>
        <dbReference type="Proteomes" id="UP000813385"/>
    </source>
</evidence>
<reference evidence="2" key="1">
    <citation type="journal article" date="2021" name="Nat. Commun.">
        <title>Genetic determinants of endophytism in the Arabidopsis root mycobiome.</title>
        <authorList>
            <person name="Mesny F."/>
            <person name="Miyauchi S."/>
            <person name="Thiergart T."/>
            <person name="Pickel B."/>
            <person name="Atanasova L."/>
            <person name="Karlsson M."/>
            <person name="Huettel B."/>
            <person name="Barry K.W."/>
            <person name="Haridas S."/>
            <person name="Chen C."/>
            <person name="Bauer D."/>
            <person name="Andreopoulos W."/>
            <person name="Pangilinan J."/>
            <person name="LaButti K."/>
            <person name="Riley R."/>
            <person name="Lipzen A."/>
            <person name="Clum A."/>
            <person name="Drula E."/>
            <person name="Henrissat B."/>
            <person name="Kohler A."/>
            <person name="Grigoriev I.V."/>
            <person name="Martin F.M."/>
            <person name="Hacquard S."/>
        </authorList>
    </citation>
    <scope>NUCLEOTIDE SEQUENCE</scope>
    <source>
        <strain evidence="2">MPI-CAGE-AT-0016</strain>
    </source>
</reference>
<feature type="compositionally biased region" description="Basic and acidic residues" evidence="1">
    <location>
        <begin position="80"/>
        <end position="92"/>
    </location>
</feature>
<dbReference type="EMBL" id="JAGPXD010000004">
    <property type="protein sequence ID" value="KAH7358518.1"/>
    <property type="molecule type" value="Genomic_DNA"/>
</dbReference>
<proteinExistence type="predicted"/>
<feature type="region of interest" description="Disordered" evidence="1">
    <location>
        <begin position="70"/>
        <end position="92"/>
    </location>
</feature>
<evidence type="ECO:0000313" key="2">
    <source>
        <dbReference type="EMBL" id="KAH7358518.1"/>
    </source>
</evidence>
<organism evidence="2 3">
    <name type="scientific">Plectosphaerella cucumerina</name>
    <dbReference type="NCBI Taxonomy" id="40658"/>
    <lineage>
        <taxon>Eukaryota</taxon>
        <taxon>Fungi</taxon>
        <taxon>Dikarya</taxon>
        <taxon>Ascomycota</taxon>
        <taxon>Pezizomycotina</taxon>
        <taxon>Sordariomycetes</taxon>
        <taxon>Hypocreomycetidae</taxon>
        <taxon>Glomerellales</taxon>
        <taxon>Plectosphaerellaceae</taxon>
        <taxon>Plectosphaerella</taxon>
    </lineage>
</organism>
<sequence length="213" mass="24325">MDDLIDILAEKNGTLQFKSDSVRTAFWGLVFDDGWNTSRHYMKPAPLVDRDPIQTQAKIGVLRIDCPESAAKTSKKRKRDDKSAESRPSAERREGAAAFVNVFVKEDELCFKWTDQRGRTISKSLVRFDESLSLVDALSIAVNRWDKHETTRVRSWNRNMAIFWARERLMERLERRALLNGETAVRLTKITLDVDGLVPLVSKIDSCGAIRGQ</sequence>
<evidence type="ECO:0000256" key="1">
    <source>
        <dbReference type="SAM" id="MobiDB-lite"/>
    </source>
</evidence>
<name>A0A8K0X1A8_9PEZI</name>
<keyword evidence="3" id="KW-1185">Reference proteome</keyword>
<dbReference type="Proteomes" id="UP000813385">
    <property type="component" value="Unassembled WGS sequence"/>
</dbReference>
<gene>
    <name evidence="2" type="ORF">B0T11DRAFT_340796</name>
</gene>